<proteinExistence type="predicted"/>
<evidence type="ECO:0000259" key="1">
    <source>
        <dbReference type="SMART" id="SM01264"/>
    </source>
</evidence>
<dbReference type="Pfam" id="PF08367">
    <property type="entry name" value="M16C_assoc"/>
    <property type="match status" value="1"/>
</dbReference>
<dbReference type="InterPro" id="IPR011249">
    <property type="entry name" value="Metalloenz_LuxS/M16"/>
</dbReference>
<dbReference type="Pfam" id="PF22516">
    <property type="entry name" value="PreP_C"/>
    <property type="match status" value="1"/>
</dbReference>
<dbReference type="InterPro" id="IPR007863">
    <property type="entry name" value="Peptidase_M16_C"/>
</dbReference>
<dbReference type="PANTHER" id="PTHR43016">
    <property type="entry name" value="PRESEQUENCE PROTEASE"/>
    <property type="match status" value="1"/>
</dbReference>
<accession>A0A146K7P8</accession>
<dbReference type="InterPro" id="IPR055130">
    <property type="entry name" value="PreP_C"/>
</dbReference>
<dbReference type="SMART" id="SM01264">
    <property type="entry name" value="M16C_associated"/>
    <property type="match status" value="1"/>
</dbReference>
<feature type="domain" description="Peptidase M16C associated" evidence="1">
    <location>
        <begin position="443"/>
        <end position="697"/>
    </location>
</feature>
<keyword evidence="2" id="KW-0378">Hydrolase</keyword>
<evidence type="ECO:0000313" key="2">
    <source>
        <dbReference type="EMBL" id="JAP91845.1"/>
    </source>
</evidence>
<dbReference type="SUPFAM" id="SSF63411">
    <property type="entry name" value="LuxS/MPP-like metallohydrolase"/>
    <property type="match status" value="4"/>
</dbReference>
<name>A0A146K7P8_9EUKA</name>
<dbReference type="EMBL" id="GDID01004761">
    <property type="protein sequence ID" value="JAP91845.1"/>
    <property type="molecule type" value="Transcribed_RNA"/>
</dbReference>
<dbReference type="Gene3D" id="3.30.830.10">
    <property type="entry name" value="Metalloenzyme, LuxS/M16 peptidase-like"/>
    <property type="match status" value="4"/>
</dbReference>
<keyword evidence="2" id="KW-0645">Protease</keyword>
<dbReference type="AlphaFoldDB" id="A0A146K7P8"/>
<gene>
    <name evidence="2" type="ORF">TPC1_16409</name>
</gene>
<keyword evidence="2" id="KW-0482">Metalloprotease</keyword>
<reference evidence="2" key="1">
    <citation type="submission" date="2015-07" db="EMBL/GenBank/DDBJ databases">
        <title>Adaptation to a free-living lifestyle via gene acquisitions in the diplomonad Trepomonas sp. PC1.</title>
        <authorList>
            <person name="Xu F."/>
            <person name="Jerlstrom-Hultqvist J."/>
            <person name="Kolisko M."/>
            <person name="Simpson A.G.B."/>
            <person name="Roger A.J."/>
            <person name="Svard S.G."/>
            <person name="Andersson J.O."/>
        </authorList>
    </citation>
    <scope>NUCLEOTIDE SEQUENCE</scope>
    <source>
        <strain evidence="2">PC1</strain>
    </source>
</reference>
<dbReference type="GO" id="GO:0016485">
    <property type="term" value="P:protein processing"/>
    <property type="evidence" value="ECO:0007669"/>
    <property type="project" value="TreeGrafter"/>
</dbReference>
<dbReference type="GO" id="GO:0046872">
    <property type="term" value="F:metal ion binding"/>
    <property type="evidence" value="ECO:0007669"/>
    <property type="project" value="InterPro"/>
</dbReference>
<sequence length="948" mass="108484">LTFQVVRQLTLTDINCQAIELIEPQTQLKVLKIIPQDPSYTESTFDIAFVTPSENSTGVQHITEHSVLCGSEKFRVKEPFQILLQQSLQTYLNAGTYSEHTVYPFASRTEQDYYNIMEVYLDAVFSPLIHTDDLTFQQEGHHEEIQDGTLIEKGVVLNEMKGAYSDPKAVAETMAQFHLFKDGSMRFDSGGDPKDIVKLTIEQFREFHKKHYTTDNAYVVLVSKYPLEKELKIIKQFTSEVQRGQKYQVIKQQQQVDKTLLEKYPASDDDTKEYFINQFLLFNNDEVDLRDYISMNLIDDLIHDNPATPFKNKVGGQFESSMDASQVQAMLTLTCTGSKLQFDDYQKAITETYQEIVAGNYLTTESIMASLNKFEFRQREVKDNHGISIANKVFKSWIYGGPFEKFIQQSEAIKQLRQDKNIVDSFKQLIKKYFLAGSVKLRMIPEKGLAEKEQAENELRLKKKFEGLTEVEKENILKNQQLIANRQQKEDSDEAKAAFKSLSPKHLQHIGDQISSLTGSSFNNDGFSFYELETAQSQISYSKVFFDFTADADKQLMSYASLLKFLFGKVKTDKYKSVQQLNQEIDSTLGGFSSYLKITNTDNGAQPMIAFNIKYLTEQADNAHQLLFEIIQNSLSNLTEEDLQKLIDEYRNQLKNSMQSRSAYQLAVNRAMGKFSAAHAAAEYSEGLAMVDFLQKEVKLSKLKKFVQKMLYNYPILFAISTAKQNSAVIQKSIHDSFKHIKTISNADRLFKRTPEIHSQLSTETLKSVGAQFNVNYVCKAFDHHKRVPHGSYLLMDTILSKGYLWDNVRVLNGAYGCFLVTSLMMQQYIVSYRDPSLQKTIAIYEAIPEYIKNLKLTEEELFKHKIGALGQRQKSIAPAERFASSVGYFLDQCSPKDHAALVNQIANVTLEELRQTVEIYQKTVEQRTVVVGKIADVEKWDADIDKM</sequence>
<dbReference type="PANTHER" id="PTHR43016:SF13">
    <property type="entry name" value="PRESEQUENCE PROTEASE, MITOCHONDRIAL"/>
    <property type="match status" value="1"/>
</dbReference>
<dbReference type="GO" id="GO:0004222">
    <property type="term" value="F:metalloendopeptidase activity"/>
    <property type="evidence" value="ECO:0007669"/>
    <property type="project" value="TreeGrafter"/>
</dbReference>
<dbReference type="Pfam" id="PF05193">
    <property type="entry name" value="Peptidase_M16_C"/>
    <property type="match status" value="1"/>
</dbReference>
<feature type="non-terminal residue" evidence="2">
    <location>
        <position position="1"/>
    </location>
</feature>
<organism evidence="2">
    <name type="scientific">Trepomonas sp. PC1</name>
    <dbReference type="NCBI Taxonomy" id="1076344"/>
    <lineage>
        <taxon>Eukaryota</taxon>
        <taxon>Metamonada</taxon>
        <taxon>Diplomonadida</taxon>
        <taxon>Hexamitidae</taxon>
        <taxon>Hexamitinae</taxon>
        <taxon>Trepomonas</taxon>
    </lineage>
</organism>
<dbReference type="InterPro" id="IPR013578">
    <property type="entry name" value="Peptidase_M16C_assoc"/>
</dbReference>
<protein>
    <submittedName>
        <fullName evidence="2">Metalloprotease, insulinase family protein</fullName>
    </submittedName>
</protein>